<reference evidence="8 9" key="1">
    <citation type="submission" date="2023-10" db="EMBL/GenBank/DDBJ databases">
        <authorList>
            <person name="Maclean D."/>
            <person name="Macfadyen A."/>
        </authorList>
    </citation>
    <scope>NUCLEOTIDE SEQUENCE [LARGE SCALE GENOMIC DNA]</scope>
</reference>
<evidence type="ECO:0000256" key="5">
    <source>
        <dbReference type="ARBA" id="ARBA00023242"/>
    </source>
</evidence>
<keyword evidence="2" id="KW-0805">Transcription regulation</keyword>
<dbReference type="SMART" id="SM00380">
    <property type="entry name" value="AP2"/>
    <property type="match status" value="2"/>
</dbReference>
<evidence type="ECO:0000256" key="4">
    <source>
        <dbReference type="ARBA" id="ARBA00023163"/>
    </source>
</evidence>
<name>A0AAV1IIS1_9CHLO</name>
<feature type="region of interest" description="Disordered" evidence="6">
    <location>
        <begin position="175"/>
        <end position="206"/>
    </location>
</feature>
<dbReference type="PANTHER" id="PTHR32467">
    <property type="entry name" value="AP2-LIKE ETHYLENE-RESPONSIVE TRANSCRIPTION FACTOR"/>
    <property type="match status" value="1"/>
</dbReference>
<feature type="region of interest" description="Disordered" evidence="6">
    <location>
        <begin position="78"/>
        <end position="101"/>
    </location>
</feature>
<feature type="compositionally biased region" description="Polar residues" evidence="6">
    <location>
        <begin position="298"/>
        <end position="313"/>
    </location>
</feature>
<dbReference type="EMBL" id="CAUYUE010000015">
    <property type="protein sequence ID" value="CAK0786546.1"/>
    <property type="molecule type" value="Genomic_DNA"/>
</dbReference>
<feature type="domain" description="AP2/ERF" evidence="7">
    <location>
        <begin position="478"/>
        <end position="534"/>
    </location>
</feature>
<dbReference type="Gene3D" id="3.30.730.10">
    <property type="entry name" value="AP2/ERF domain"/>
    <property type="match status" value="2"/>
</dbReference>
<feature type="compositionally biased region" description="Basic residues" evidence="6">
    <location>
        <begin position="257"/>
        <end position="266"/>
    </location>
</feature>
<dbReference type="GO" id="GO:0003677">
    <property type="term" value="F:DNA binding"/>
    <property type="evidence" value="ECO:0007669"/>
    <property type="project" value="UniProtKB-KW"/>
</dbReference>
<dbReference type="PANTHER" id="PTHR32467:SF90">
    <property type="entry name" value="AP2-LIKE ETHYLENE-RESPONSIVE TRANSCRIPTION FACTOR AIL1"/>
    <property type="match status" value="1"/>
</dbReference>
<keyword evidence="4" id="KW-0804">Transcription</keyword>
<gene>
    <name evidence="8" type="ORF">CVIRNUC_009759</name>
</gene>
<feature type="compositionally biased region" description="Low complexity" evidence="6">
    <location>
        <begin position="362"/>
        <end position="379"/>
    </location>
</feature>
<feature type="region of interest" description="Disordered" evidence="6">
    <location>
        <begin position="221"/>
        <end position="279"/>
    </location>
</feature>
<evidence type="ECO:0000256" key="2">
    <source>
        <dbReference type="ARBA" id="ARBA00023015"/>
    </source>
</evidence>
<evidence type="ECO:0000256" key="6">
    <source>
        <dbReference type="SAM" id="MobiDB-lite"/>
    </source>
</evidence>
<feature type="region of interest" description="Disordered" evidence="6">
    <location>
        <begin position="291"/>
        <end position="382"/>
    </location>
</feature>
<keyword evidence="9" id="KW-1185">Reference proteome</keyword>
<comment type="subcellular location">
    <subcellularLocation>
        <location evidence="1">Nucleus</location>
    </subcellularLocation>
</comment>
<evidence type="ECO:0000313" key="9">
    <source>
        <dbReference type="Proteomes" id="UP001314263"/>
    </source>
</evidence>
<comment type="caution">
    <text evidence="8">The sequence shown here is derived from an EMBL/GenBank/DDBJ whole genome shotgun (WGS) entry which is preliminary data.</text>
</comment>
<sequence>MQEGTQALPDPDIYDKAIGLLQWTTQEIAVASASQAQQHDGFSLPSSFGSFHSDSLDAALRELESMQRSTSTERLHRLLTEAPTGEAGPATRTRSRSSASSRESALSLLGILSNTSSMAEALSVFLDTQFPGAKDIVDPDGLLGQSDIARLPSIHPRLSELEFLRDLRALEVQPGAAADAPREGEKMQNTRSGQEDHPDQHAQQDESRLTAELLRMLSAEHISSPADDTAIADRSQGSTGHMSASLEHVTPGEGARRSRRKTRHAQAARLNAPDPTLVLDDFSASPVSRAGAQKYPVASQQTLPGSSLSQETGPSMREQAPPKRAKRKRVRRSEDEDPAWQPEEASSDLAAGPEHAALAEGQSASASPAKSAAQEAAPQHIPRSRYKGVSCHKLTYRWEASLWLDGRQVYLGGFATEEEAARAYDLAALGCKGANAEINFRRADYIVTLTTDLARLSRDEVISYVRRRSNAFSRGKSQYRGVSGREGRWETRIGTFAGLKNVSFGVHDEEQRAARMYDRAIILEKGRAAKTNFPLGDYDREVAEVEAFVATRFGHLSPGALEEERRKVSMPLDEYIAASASPTTGTKKRKPRPRKVNAIYAVDLQAALLRPH</sequence>
<keyword evidence="3" id="KW-0238">DNA-binding</keyword>
<evidence type="ECO:0000256" key="1">
    <source>
        <dbReference type="ARBA" id="ARBA00004123"/>
    </source>
</evidence>
<keyword evidence="5" id="KW-0539">Nucleus</keyword>
<dbReference type="GO" id="GO:0003700">
    <property type="term" value="F:DNA-binding transcription factor activity"/>
    <property type="evidence" value="ECO:0007669"/>
    <property type="project" value="InterPro"/>
</dbReference>
<dbReference type="SUPFAM" id="SSF54171">
    <property type="entry name" value="DNA-binding domain"/>
    <property type="match status" value="2"/>
</dbReference>
<dbReference type="InterPro" id="IPR036955">
    <property type="entry name" value="AP2/ERF_dom_sf"/>
</dbReference>
<organism evidence="8 9">
    <name type="scientific">Coccomyxa viridis</name>
    <dbReference type="NCBI Taxonomy" id="1274662"/>
    <lineage>
        <taxon>Eukaryota</taxon>
        <taxon>Viridiplantae</taxon>
        <taxon>Chlorophyta</taxon>
        <taxon>core chlorophytes</taxon>
        <taxon>Trebouxiophyceae</taxon>
        <taxon>Trebouxiophyceae incertae sedis</taxon>
        <taxon>Coccomyxaceae</taxon>
        <taxon>Coccomyxa</taxon>
    </lineage>
</organism>
<evidence type="ECO:0000256" key="3">
    <source>
        <dbReference type="ARBA" id="ARBA00023125"/>
    </source>
</evidence>
<feature type="compositionally biased region" description="Low complexity" evidence="6">
    <location>
        <begin position="90"/>
        <end position="101"/>
    </location>
</feature>
<evidence type="ECO:0000313" key="8">
    <source>
        <dbReference type="EMBL" id="CAK0786546.1"/>
    </source>
</evidence>
<dbReference type="AlphaFoldDB" id="A0AAV1IIS1"/>
<feature type="compositionally biased region" description="Basic and acidic residues" evidence="6">
    <location>
        <begin position="180"/>
        <end position="206"/>
    </location>
</feature>
<protein>
    <recommendedName>
        <fullName evidence="7">AP2/ERF domain-containing protein</fullName>
    </recommendedName>
</protein>
<accession>A0AAV1IIS1</accession>
<evidence type="ECO:0000259" key="7">
    <source>
        <dbReference type="PROSITE" id="PS51032"/>
    </source>
</evidence>
<dbReference type="Proteomes" id="UP001314263">
    <property type="component" value="Unassembled WGS sequence"/>
</dbReference>
<dbReference type="PROSITE" id="PS51032">
    <property type="entry name" value="AP2_ERF"/>
    <property type="match status" value="2"/>
</dbReference>
<dbReference type="InterPro" id="IPR016177">
    <property type="entry name" value="DNA-bd_dom_sf"/>
</dbReference>
<dbReference type="InterPro" id="IPR001471">
    <property type="entry name" value="AP2/ERF_dom"/>
</dbReference>
<proteinExistence type="predicted"/>
<dbReference type="GO" id="GO:0005634">
    <property type="term" value="C:nucleus"/>
    <property type="evidence" value="ECO:0007669"/>
    <property type="project" value="UniProtKB-SubCell"/>
</dbReference>
<dbReference type="CDD" id="cd00018">
    <property type="entry name" value="AP2"/>
    <property type="match status" value="1"/>
</dbReference>
<feature type="domain" description="AP2/ERF" evidence="7">
    <location>
        <begin position="385"/>
        <end position="441"/>
    </location>
</feature>